<evidence type="ECO:0000313" key="1">
    <source>
        <dbReference type="EMBL" id="KAF6755597.1"/>
    </source>
</evidence>
<keyword evidence="2" id="KW-1185">Reference proteome</keyword>
<sequence>MKATPCYLPRLRFLLLKAAVECCLQGGNILRLPPTFSSSVTVTFPYKSSLKVNDITAAAFAASLFVFADVELKESSSASTLEFLAHPSTHRFLVAPVNAPTLTRVVLPLDGRTPNLKVFQGIVKLLAKRREIKEVLPIRCLIGYVTQTFPDSVMVTWIKY</sequence>
<dbReference type="AlphaFoldDB" id="A0A8H6M911"/>
<evidence type="ECO:0000313" key="2">
    <source>
        <dbReference type="Proteomes" id="UP000521943"/>
    </source>
</evidence>
<name>A0A8H6M911_9AGAR</name>
<reference evidence="1 2" key="1">
    <citation type="submission" date="2020-07" db="EMBL/GenBank/DDBJ databases">
        <title>Comparative genomics of pyrophilous fungi reveals a link between fire events and developmental genes.</title>
        <authorList>
            <consortium name="DOE Joint Genome Institute"/>
            <person name="Steindorff A.S."/>
            <person name="Carver A."/>
            <person name="Calhoun S."/>
            <person name="Stillman K."/>
            <person name="Liu H."/>
            <person name="Lipzen A."/>
            <person name="Pangilinan J."/>
            <person name="Labutti K."/>
            <person name="Bruns T.D."/>
            <person name="Grigoriev I.V."/>
        </authorList>
    </citation>
    <scope>NUCLEOTIDE SEQUENCE [LARGE SCALE GENOMIC DNA]</scope>
    <source>
        <strain evidence="1 2">CBS 144469</strain>
    </source>
</reference>
<accession>A0A8H6M911</accession>
<organism evidence="1 2">
    <name type="scientific">Ephemerocybe angulata</name>
    <dbReference type="NCBI Taxonomy" id="980116"/>
    <lineage>
        <taxon>Eukaryota</taxon>
        <taxon>Fungi</taxon>
        <taxon>Dikarya</taxon>
        <taxon>Basidiomycota</taxon>
        <taxon>Agaricomycotina</taxon>
        <taxon>Agaricomycetes</taxon>
        <taxon>Agaricomycetidae</taxon>
        <taxon>Agaricales</taxon>
        <taxon>Agaricineae</taxon>
        <taxon>Psathyrellaceae</taxon>
        <taxon>Ephemerocybe</taxon>
    </lineage>
</organism>
<proteinExistence type="predicted"/>
<protein>
    <submittedName>
        <fullName evidence="1">Uncharacterized protein</fullName>
    </submittedName>
</protein>
<gene>
    <name evidence="1" type="ORF">DFP72DRAFT_1067403</name>
</gene>
<dbReference type="EMBL" id="JACGCI010000029">
    <property type="protein sequence ID" value="KAF6755597.1"/>
    <property type="molecule type" value="Genomic_DNA"/>
</dbReference>
<dbReference type="Proteomes" id="UP000521943">
    <property type="component" value="Unassembled WGS sequence"/>
</dbReference>
<comment type="caution">
    <text evidence="1">The sequence shown here is derived from an EMBL/GenBank/DDBJ whole genome shotgun (WGS) entry which is preliminary data.</text>
</comment>